<feature type="region of interest" description="Disordered" evidence="1">
    <location>
        <begin position="114"/>
        <end position="160"/>
    </location>
</feature>
<dbReference type="AlphaFoldDB" id="A0A371ETA2"/>
<feature type="region of interest" description="Disordered" evidence="1">
    <location>
        <begin position="43"/>
        <end position="90"/>
    </location>
</feature>
<proteinExistence type="predicted"/>
<feature type="region of interest" description="Disordered" evidence="1">
    <location>
        <begin position="242"/>
        <end position="263"/>
    </location>
</feature>
<feature type="compositionally biased region" description="Basic residues" evidence="1">
    <location>
        <begin position="74"/>
        <end position="85"/>
    </location>
</feature>
<dbReference type="OrthoDB" id="692030at2759"/>
<feature type="compositionally biased region" description="Low complexity" evidence="1">
    <location>
        <begin position="120"/>
        <end position="134"/>
    </location>
</feature>
<feature type="non-terminal residue" evidence="2">
    <location>
        <position position="1"/>
    </location>
</feature>
<name>A0A371ETA2_MUCPR</name>
<accession>A0A371ETA2</accession>
<comment type="caution">
    <text evidence="2">The sequence shown here is derived from an EMBL/GenBank/DDBJ whole genome shotgun (WGS) entry which is preliminary data.</text>
</comment>
<dbReference type="EMBL" id="QJKJ01012184">
    <property type="protein sequence ID" value="RDX69272.1"/>
    <property type="molecule type" value="Genomic_DNA"/>
</dbReference>
<gene>
    <name evidence="2" type="ORF">CR513_51637</name>
</gene>
<dbReference type="PANTHER" id="PTHR37256:SF1">
    <property type="entry name" value="MYB-LIKE PROTEIN A"/>
    <property type="match status" value="1"/>
</dbReference>
<keyword evidence="3" id="KW-1185">Reference proteome</keyword>
<sequence>MELDKLSKVEEPPLSGSYIRSLVKQLTTSRTNDFMNPKDQECVVNGGVSHGQNSTRHGKVVDARKPQQSTQPQQHKKQVRRRLHTSRPYQERLLNMAEARREIVTALKFHRASMKEASEQNQQQQQQQAQEWQQRPSVSFQPSQYPSFDQDGKFKSRRNPRIYPACTSNFSSYMDDLSHSCLSQHPPVPNSYTWPATSPITQPPLMAEDPNFILPNQTLGLNLNFQDFNNLDATLHLNNSSLSSYSSATSSSPPQELPSVGISQGEGFSSLVDTIESNGATQVTGGLHTAMDDEGMAEIRSLGEQYQMEWNDTMNLVKSACWFKFLKNMEHRAPEAKTEDDAYHNFDQLLEFPAWLNANESCLEQCSEDYFQDSSLPWSCQRH</sequence>
<evidence type="ECO:0000313" key="2">
    <source>
        <dbReference type="EMBL" id="RDX69272.1"/>
    </source>
</evidence>
<feature type="compositionally biased region" description="Polar residues" evidence="1">
    <location>
        <begin position="135"/>
        <end position="147"/>
    </location>
</feature>
<dbReference type="Proteomes" id="UP000257109">
    <property type="component" value="Unassembled WGS sequence"/>
</dbReference>
<dbReference type="PANTHER" id="PTHR37256">
    <property type="entry name" value="E1A-BINDING PROTEIN P400-LIKE"/>
    <property type="match status" value="1"/>
</dbReference>
<organism evidence="2 3">
    <name type="scientific">Mucuna pruriens</name>
    <name type="common">Velvet bean</name>
    <name type="synonym">Dolichos pruriens</name>
    <dbReference type="NCBI Taxonomy" id="157652"/>
    <lineage>
        <taxon>Eukaryota</taxon>
        <taxon>Viridiplantae</taxon>
        <taxon>Streptophyta</taxon>
        <taxon>Embryophyta</taxon>
        <taxon>Tracheophyta</taxon>
        <taxon>Spermatophyta</taxon>
        <taxon>Magnoliopsida</taxon>
        <taxon>eudicotyledons</taxon>
        <taxon>Gunneridae</taxon>
        <taxon>Pentapetalae</taxon>
        <taxon>rosids</taxon>
        <taxon>fabids</taxon>
        <taxon>Fabales</taxon>
        <taxon>Fabaceae</taxon>
        <taxon>Papilionoideae</taxon>
        <taxon>50 kb inversion clade</taxon>
        <taxon>NPAAA clade</taxon>
        <taxon>indigoferoid/millettioid clade</taxon>
        <taxon>Phaseoleae</taxon>
        <taxon>Mucuna</taxon>
    </lineage>
</organism>
<reference evidence="2" key="1">
    <citation type="submission" date="2018-05" db="EMBL/GenBank/DDBJ databases">
        <title>Draft genome of Mucuna pruriens seed.</title>
        <authorList>
            <person name="Nnadi N.E."/>
            <person name="Vos R."/>
            <person name="Hasami M.H."/>
            <person name="Devisetty U.K."/>
            <person name="Aguiy J.C."/>
        </authorList>
    </citation>
    <scope>NUCLEOTIDE SEQUENCE [LARGE SCALE GENOMIC DNA]</scope>
    <source>
        <strain evidence="2">JCA_2017</strain>
    </source>
</reference>
<feature type="compositionally biased region" description="Low complexity" evidence="1">
    <location>
        <begin position="242"/>
        <end position="252"/>
    </location>
</feature>
<evidence type="ECO:0000313" key="3">
    <source>
        <dbReference type="Proteomes" id="UP000257109"/>
    </source>
</evidence>
<evidence type="ECO:0000256" key="1">
    <source>
        <dbReference type="SAM" id="MobiDB-lite"/>
    </source>
</evidence>
<protein>
    <submittedName>
        <fullName evidence="2">Uncharacterized protein</fullName>
    </submittedName>
</protein>